<proteinExistence type="predicted"/>
<feature type="chain" id="PRO_5046825439" evidence="1">
    <location>
        <begin position="25"/>
        <end position="243"/>
    </location>
</feature>
<accession>A0ABU2Y1Z4</accession>
<evidence type="ECO:0000313" key="3">
    <source>
        <dbReference type="Proteomes" id="UP001252186"/>
    </source>
</evidence>
<comment type="caution">
    <text evidence="2">The sequence shown here is derived from an EMBL/GenBank/DDBJ whole genome shotgun (WGS) entry which is preliminary data.</text>
</comment>
<keyword evidence="1" id="KW-0732">Signal</keyword>
<name>A0ABU2Y1Z4_9FLAO</name>
<feature type="signal peptide" evidence="1">
    <location>
        <begin position="1"/>
        <end position="24"/>
    </location>
</feature>
<dbReference type="InterPro" id="IPR046111">
    <property type="entry name" value="DUF6048"/>
</dbReference>
<reference evidence="2 3" key="1">
    <citation type="submission" date="2023-09" db="EMBL/GenBank/DDBJ databases">
        <authorList>
            <person name="Rey-Velasco X."/>
        </authorList>
    </citation>
    <scope>NUCLEOTIDE SEQUENCE [LARGE SCALE GENOMIC DNA]</scope>
    <source>
        <strain evidence="2 3">P050</strain>
    </source>
</reference>
<evidence type="ECO:0000256" key="1">
    <source>
        <dbReference type="SAM" id="SignalP"/>
    </source>
</evidence>
<dbReference type="Pfam" id="PF19515">
    <property type="entry name" value="DUF6048"/>
    <property type="match status" value="1"/>
</dbReference>
<keyword evidence="3" id="KW-1185">Reference proteome</keyword>
<gene>
    <name evidence="2" type="ORF">RM519_03145</name>
</gene>
<dbReference type="RefSeq" id="WP_311592081.1">
    <property type="nucleotide sequence ID" value="NZ_JAVRHV010000001.1"/>
</dbReference>
<dbReference type="EMBL" id="JAVRHV010000001">
    <property type="protein sequence ID" value="MDT0552234.1"/>
    <property type="molecule type" value="Genomic_DNA"/>
</dbReference>
<evidence type="ECO:0000313" key="2">
    <source>
        <dbReference type="EMBL" id="MDT0552234.1"/>
    </source>
</evidence>
<dbReference type="Proteomes" id="UP001252186">
    <property type="component" value="Unassembled WGS sequence"/>
</dbReference>
<sequence length="243" mass="27880">MKRNILRFTTSLFLVIAVSLNAIAQEPSDSIATGVETPIDTIQKKKDKYGLRVGIDLFKPILSMVNDDIQGFEIVADYRLKKNIYIATEFGFTDKTGEEDFLIYNAKGSYIKLGGNYNLYKNWLDMNNEIYIGIRYGFSSYSQTLVEYTPNYYGTYFDIPTFNPDTTVDGLTAHWGEFVIGLKVEIFNNLYMGGSIAMKKLFSQDEPDNFGNMYIPGYERVFMNNTGFSFNYTLSYTIPFFKK</sequence>
<protein>
    <submittedName>
        <fullName evidence="2">DUF6048 family protein</fullName>
    </submittedName>
</protein>
<organism evidence="2 3">
    <name type="scientific">Urechidicola vernalis</name>
    <dbReference type="NCBI Taxonomy" id="3075600"/>
    <lineage>
        <taxon>Bacteria</taxon>
        <taxon>Pseudomonadati</taxon>
        <taxon>Bacteroidota</taxon>
        <taxon>Flavobacteriia</taxon>
        <taxon>Flavobacteriales</taxon>
        <taxon>Flavobacteriaceae</taxon>
        <taxon>Urechidicola</taxon>
    </lineage>
</organism>